<feature type="domain" description="Type I restriction modification DNA specificity" evidence="4">
    <location>
        <begin position="83"/>
        <end position="219"/>
    </location>
</feature>
<dbReference type="HOGENOM" id="CLU_041669_0_0_7"/>
<keyword evidence="2" id="KW-0680">Restriction system</keyword>
<comment type="similarity">
    <text evidence="1">Belongs to the type-I restriction system S methylase family.</text>
</comment>
<dbReference type="InterPro" id="IPR000055">
    <property type="entry name" value="Restrct_endonuc_typeI_TRD"/>
</dbReference>
<gene>
    <name evidence="5" type="ordered locus">Hipma_0830</name>
</gene>
<dbReference type="SUPFAM" id="SSF116734">
    <property type="entry name" value="DNA methylase specificity domain"/>
    <property type="match status" value="2"/>
</dbReference>
<dbReference type="GO" id="GO:0009307">
    <property type="term" value="P:DNA restriction-modification system"/>
    <property type="evidence" value="ECO:0007669"/>
    <property type="project" value="UniProtKB-KW"/>
</dbReference>
<dbReference type="STRING" id="760142.Hipma_0830"/>
<evidence type="ECO:0000256" key="2">
    <source>
        <dbReference type="ARBA" id="ARBA00022747"/>
    </source>
</evidence>
<dbReference type="eggNOG" id="COG0732">
    <property type="taxonomic scope" value="Bacteria"/>
</dbReference>
<evidence type="ECO:0000313" key="5">
    <source>
        <dbReference type="EMBL" id="AEA33800.1"/>
    </source>
</evidence>
<dbReference type="InterPro" id="IPR044946">
    <property type="entry name" value="Restrct_endonuc_typeI_TRD_sf"/>
</dbReference>
<evidence type="ECO:0000313" key="6">
    <source>
        <dbReference type="Proteomes" id="UP000008139"/>
    </source>
</evidence>
<evidence type="ECO:0000256" key="1">
    <source>
        <dbReference type="ARBA" id="ARBA00010923"/>
    </source>
</evidence>
<proteinExistence type="inferred from homology"/>
<dbReference type="Pfam" id="PF01420">
    <property type="entry name" value="Methylase_S"/>
    <property type="match status" value="1"/>
</dbReference>
<dbReference type="InParanoid" id="F2LVL6"/>
<dbReference type="PANTHER" id="PTHR30408">
    <property type="entry name" value="TYPE-1 RESTRICTION ENZYME ECOKI SPECIFICITY PROTEIN"/>
    <property type="match status" value="1"/>
</dbReference>
<organism evidence="5 6">
    <name type="scientific">Hippea maritima (strain ATCC 700847 / DSM 10411 / MH2)</name>
    <dbReference type="NCBI Taxonomy" id="760142"/>
    <lineage>
        <taxon>Bacteria</taxon>
        <taxon>Pseudomonadati</taxon>
        <taxon>Campylobacterota</taxon>
        <taxon>Desulfurellia</taxon>
        <taxon>Desulfurellales</taxon>
        <taxon>Hippeaceae</taxon>
        <taxon>Hippea</taxon>
    </lineage>
</organism>
<dbReference type="PANTHER" id="PTHR30408:SF12">
    <property type="entry name" value="TYPE I RESTRICTION ENZYME MJAVIII SPECIFICITY SUBUNIT"/>
    <property type="match status" value="1"/>
</dbReference>
<keyword evidence="3" id="KW-0238">DNA-binding</keyword>
<dbReference type="InterPro" id="IPR052021">
    <property type="entry name" value="Type-I_RS_S_subunit"/>
</dbReference>
<reference evidence="6" key="2">
    <citation type="submission" date="2011-03" db="EMBL/GenBank/DDBJ databases">
        <title>The complete genome of Hippea maritima DSM 10411.</title>
        <authorList>
            <consortium name="US DOE Joint Genome Institute (JGI-PGF)"/>
            <person name="Lucas S."/>
            <person name="Copeland A."/>
            <person name="Lapidus A."/>
            <person name="Bruce D."/>
            <person name="Goodwin L."/>
            <person name="Pitluck S."/>
            <person name="Peters L."/>
            <person name="Kyrpides N."/>
            <person name="Mavromatis K."/>
            <person name="Pagani I."/>
            <person name="Ivanova N."/>
            <person name="Mikhailova N."/>
            <person name="Lu M."/>
            <person name="Detter J.C."/>
            <person name="Tapia R."/>
            <person name="Han C."/>
            <person name="Land M."/>
            <person name="Hauser L."/>
            <person name="Markowitz V."/>
            <person name="Cheng J.-F."/>
            <person name="Hugenholtz P."/>
            <person name="Woyke T."/>
            <person name="Wu D."/>
            <person name="Spring S."/>
            <person name="Schroeder M."/>
            <person name="Brambilla E."/>
            <person name="Klenk H.-P."/>
            <person name="Eisen J.A."/>
        </authorList>
    </citation>
    <scope>NUCLEOTIDE SEQUENCE [LARGE SCALE GENOMIC DNA]</scope>
    <source>
        <strain evidence="6">ATCC 700847 / DSM 10411 / MH2</strain>
    </source>
</reference>
<sequence length="501" mass="57973">MTSYVVVPKTLNISEIENKGFALSPSLFRRVEIKNQNVKTVSGLLTQEPIAGKEVGSNSYIDIETGYKFIRTKAFTPYSFLPDLSINGSFEYLRPKDFENAKGKNSQRIIKEGDILFVTGGNVGEVVIADEILDNSIPSSHILKLFFDNKIKYYILAFLKNEFCKIQSNFGPIGAIGGLDTFDKDTLLSISIPFPNQKNSDEVIEYVELLTKAIINKEKEIRRKHKLILEKIEKELLENQKPNKFEYKLPDILEIEKVGRLDTKLYKRNFKYYEFLIQNYKGGFFYLEESDLRGGSTPKQNERIFGKGEFTWVTPTFISKYGYLDNIEKIAIKSKKNNIKRNCLILINRGNKEDLIRGFYYDYKDLGEGHHNQGCYRIENGNYNLIFLTALLNSQFYRNFVSNLSVGSKMPEIKISQIINIPFPNFPESKQKEIAELYYNPVDYPTDLNLNNFLEEDSKWNEKAGILQLDLSAKKLKERLNEVIYQIVMDEEISIHFNFTL</sequence>
<reference evidence="5 6" key="1">
    <citation type="journal article" date="2011" name="Stand. Genomic Sci.">
        <title>Complete genome sequence of the thermophilic sulfur-reducer Hippea maritima type strain (MH(2)).</title>
        <authorList>
            <person name="Huntemann M."/>
            <person name="Lu M."/>
            <person name="Nolan M."/>
            <person name="Lapidus A."/>
            <person name="Lucas S."/>
            <person name="Hammon N."/>
            <person name="Deshpande S."/>
            <person name="Cheng J.F."/>
            <person name="Tapia R."/>
            <person name="Han C."/>
            <person name="Goodwin L."/>
            <person name="Pitluck S."/>
            <person name="Liolios K."/>
            <person name="Pagani I."/>
            <person name="Ivanova N."/>
            <person name="Ovchinikova G."/>
            <person name="Pati A."/>
            <person name="Chen A."/>
            <person name="Palaniappan K."/>
            <person name="Land M."/>
            <person name="Hauser L."/>
            <person name="Jeffries C.D."/>
            <person name="Detter J.C."/>
            <person name="Brambilla E.M."/>
            <person name="Rohde M."/>
            <person name="Spring S."/>
            <person name="Goker M."/>
            <person name="Woyke T."/>
            <person name="Bristow J."/>
            <person name="Eisen J.A."/>
            <person name="Markowitz V."/>
            <person name="Hugenholtz P."/>
            <person name="Kyrpides N.C."/>
            <person name="Klenk H.P."/>
            <person name="Mavromatis K."/>
        </authorList>
    </citation>
    <scope>NUCLEOTIDE SEQUENCE [LARGE SCALE GENOMIC DNA]</scope>
    <source>
        <strain evidence="6">ATCC 700847 / DSM 10411 / MH2</strain>
    </source>
</reference>
<dbReference type="OrthoDB" id="5368498at2"/>
<dbReference type="Gene3D" id="3.90.220.20">
    <property type="entry name" value="DNA methylase specificity domains"/>
    <property type="match status" value="2"/>
</dbReference>
<protein>
    <recommendedName>
        <fullName evidence="4">Type I restriction modification DNA specificity domain-containing protein</fullName>
    </recommendedName>
</protein>
<dbReference type="Proteomes" id="UP000008139">
    <property type="component" value="Chromosome"/>
</dbReference>
<evidence type="ECO:0000256" key="3">
    <source>
        <dbReference type="ARBA" id="ARBA00023125"/>
    </source>
</evidence>
<dbReference type="KEGG" id="hmr:Hipma_0830"/>
<dbReference type="EMBL" id="CP002606">
    <property type="protein sequence ID" value="AEA33800.1"/>
    <property type="molecule type" value="Genomic_DNA"/>
</dbReference>
<accession>F2LVL6</accession>
<dbReference type="GO" id="GO:0003677">
    <property type="term" value="F:DNA binding"/>
    <property type="evidence" value="ECO:0007669"/>
    <property type="project" value="UniProtKB-KW"/>
</dbReference>
<keyword evidence="6" id="KW-1185">Reference proteome</keyword>
<name>F2LVL6_HIPMA</name>
<evidence type="ECO:0000259" key="4">
    <source>
        <dbReference type="Pfam" id="PF01420"/>
    </source>
</evidence>
<dbReference type="RefSeq" id="WP_013681841.1">
    <property type="nucleotide sequence ID" value="NC_015318.1"/>
</dbReference>
<dbReference type="AlphaFoldDB" id="F2LVL6"/>